<dbReference type="InterPro" id="IPR033479">
    <property type="entry name" value="dCache_1"/>
</dbReference>
<dbReference type="PROSITE" id="PS50885">
    <property type="entry name" value="HAMP"/>
    <property type="match status" value="1"/>
</dbReference>
<dbReference type="EMBL" id="VJMZ01000001">
    <property type="protein sequence ID" value="TRM10270.1"/>
    <property type="molecule type" value="Genomic_DNA"/>
</dbReference>
<feature type="domain" description="HAMP" evidence="14">
    <location>
        <begin position="314"/>
        <end position="367"/>
    </location>
</feature>
<keyword evidence="4" id="KW-0145">Chemotaxis</keyword>
<comment type="similarity">
    <text evidence="9">Belongs to the methyl-accepting chemotaxis (MCP) protein family.</text>
</comment>
<evidence type="ECO:0000313" key="16">
    <source>
        <dbReference type="EMBL" id="TRM10270.1"/>
    </source>
</evidence>
<evidence type="ECO:0000256" key="2">
    <source>
        <dbReference type="ARBA" id="ARBA00022475"/>
    </source>
</evidence>
<keyword evidence="3" id="KW-0488">Methylation</keyword>
<dbReference type="CDD" id="cd06225">
    <property type="entry name" value="HAMP"/>
    <property type="match status" value="1"/>
</dbReference>
<comment type="caution">
    <text evidence="16">The sequence shown here is derived from an EMBL/GenBank/DDBJ whole genome shotgun (WGS) entry which is preliminary data.</text>
</comment>
<sequence>MTSEKKVKKGRFFNRSIQLRILVPFLILILITGGVVGLISYNSSVNLTTEELSGNVESQMTGMNDTFELFFSNIDNTLSRLTSKEILTDYQSEERQVLFDYFKDTGDANESIKNVLTGMEKSGETIIYPNSDLGEDYDPRERPWYKQAVEAEGNTIWTEPYIDKASGETVVSAAQAYYNDGELKGAISADVSVDFLFSMIDKVEVGDTGNAVLIDNSGSLLAHPDKERIGEDISNTSYYQTISDSGKRGTVDFQSNGTDKLIGYFKNPTTGWTIGGIINKNEFENKAQAILLPIGITLAIVFAVAIAVSLVITRRISNPIQTVVERMKAIASGDLTQEPIERKTDDEIGQLITASNDMNEQMRDLLQQIGRVSETVSSQSEELTQSASEVKSGAEQIASTMQELASGSETQANNSSDLSSVMTSFTTKVQEANENGEQIKQSSNDVLSMTEEGSQLMENSSIQMERIDRIVSDAVQKVQGLDTQSQEISKLVSVIKDIADQTNLLALNAAIEAARAGEHGQGFAVVADEVRKLAEQVAESVTDITTIVSNIQSESTAVTDSLQVGYTEVEKGTEQVQTTGKKFENIREAVTNVVNSIQSVSENLSEIAVNSQQMNSSIQEIAAVSEESAAGVEQTSASSQQTSSSMEEVASSATDLAKLAQELNGLVRQFRL</sequence>
<dbReference type="Gene3D" id="3.30.450.20">
    <property type="entry name" value="PAS domain"/>
    <property type="match status" value="1"/>
</dbReference>
<feature type="region of interest" description="Disordered" evidence="11">
    <location>
        <begin position="629"/>
        <end position="652"/>
    </location>
</feature>
<evidence type="ECO:0000259" key="13">
    <source>
        <dbReference type="PROSITE" id="PS50111"/>
    </source>
</evidence>
<evidence type="ECO:0000256" key="12">
    <source>
        <dbReference type="SAM" id="Phobius"/>
    </source>
</evidence>
<dbReference type="AlphaFoldDB" id="A0A549YEF6"/>
<feature type="transmembrane region" description="Helical" evidence="12">
    <location>
        <begin position="21"/>
        <end position="41"/>
    </location>
</feature>
<dbReference type="Proteomes" id="UP000319280">
    <property type="component" value="Unassembled WGS sequence"/>
</dbReference>
<accession>A0A5S3QJK2</accession>
<dbReference type="CDD" id="cd12912">
    <property type="entry name" value="PDC2_MCP_like"/>
    <property type="match status" value="1"/>
</dbReference>
<evidence type="ECO:0000256" key="4">
    <source>
        <dbReference type="ARBA" id="ARBA00022500"/>
    </source>
</evidence>
<comment type="subcellular location">
    <subcellularLocation>
        <location evidence="1">Cell membrane</location>
        <topology evidence="1">Multi-pass membrane protein</topology>
    </subcellularLocation>
</comment>
<dbReference type="Proteomes" id="UP000306980">
    <property type="component" value="Unassembled WGS sequence"/>
</dbReference>
<dbReference type="InterPro" id="IPR029151">
    <property type="entry name" value="Sensor-like_sf"/>
</dbReference>
<keyword evidence="8 10" id="KW-0807">Transducer</keyword>
<evidence type="ECO:0000256" key="10">
    <source>
        <dbReference type="PROSITE-ProRule" id="PRU00284"/>
    </source>
</evidence>
<evidence type="ECO:0000313" key="17">
    <source>
        <dbReference type="Proteomes" id="UP000306980"/>
    </source>
</evidence>
<evidence type="ECO:0000256" key="5">
    <source>
        <dbReference type="ARBA" id="ARBA00022692"/>
    </source>
</evidence>
<dbReference type="SUPFAM" id="SSF103190">
    <property type="entry name" value="Sensory domain-like"/>
    <property type="match status" value="1"/>
</dbReference>
<feature type="region of interest" description="Disordered" evidence="11">
    <location>
        <begin position="433"/>
        <end position="456"/>
    </location>
</feature>
<proteinExistence type="inferred from homology"/>
<dbReference type="CDD" id="cd12913">
    <property type="entry name" value="PDC1_MCP_like"/>
    <property type="match status" value="1"/>
</dbReference>
<reference evidence="15 17" key="1">
    <citation type="submission" date="2019-05" db="EMBL/GenBank/DDBJ databases">
        <title>Genomic analysis of Lentibacillus sp. NKC220-2.</title>
        <authorList>
            <person name="Oh Y.J."/>
        </authorList>
    </citation>
    <scope>NUCLEOTIDE SEQUENCE [LARGE SCALE GENOMIC DNA]</scope>
    <source>
        <strain evidence="15 17">NKC220-2</strain>
    </source>
</reference>
<dbReference type="OrthoDB" id="9760371at2"/>
<dbReference type="Gene3D" id="1.10.287.950">
    <property type="entry name" value="Methyl-accepting chemotaxis protein"/>
    <property type="match status" value="1"/>
</dbReference>
<protein>
    <submittedName>
        <fullName evidence="16">HAMP domain-containing protein</fullName>
    </submittedName>
</protein>
<keyword evidence="6 12" id="KW-1133">Transmembrane helix</keyword>
<dbReference type="InterPro" id="IPR003660">
    <property type="entry name" value="HAMP_dom"/>
</dbReference>
<keyword evidence="7 12" id="KW-0472">Membrane</keyword>
<dbReference type="GO" id="GO:0007165">
    <property type="term" value="P:signal transduction"/>
    <property type="evidence" value="ECO:0007669"/>
    <property type="project" value="UniProtKB-KW"/>
</dbReference>
<feature type="domain" description="Methyl-accepting transducer" evidence="13">
    <location>
        <begin position="386"/>
        <end position="636"/>
    </location>
</feature>
<evidence type="ECO:0000256" key="8">
    <source>
        <dbReference type="ARBA" id="ARBA00023224"/>
    </source>
</evidence>
<dbReference type="SUPFAM" id="SSF58104">
    <property type="entry name" value="Methyl-accepting chemotaxis protein (MCP) signaling domain"/>
    <property type="match status" value="1"/>
</dbReference>
<evidence type="ECO:0000256" key="6">
    <source>
        <dbReference type="ARBA" id="ARBA00022989"/>
    </source>
</evidence>
<organism evidence="16 18">
    <name type="scientific">Lentibacillus cibarius</name>
    <dbReference type="NCBI Taxonomy" id="2583219"/>
    <lineage>
        <taxon>Bacteria</taxon>
        <taxon>Bacillati</taxon>
        <taxon>Bacillota</taxon>
        <taxon>Bacilli</taxon>
        <taxon>Bacillales</taxon>
        <taxon>Bacillaceae</taxon>
        <taxon>Lentibacillus</taxon>
    </lineage>
</organism>
<name>A0A549YEF6_9BACI</name>
<evidence type="ECO:0000256" key="7">
    <source>
        <dbReference type="ARBA" id="ARBA00023136"/>
    </source>
</evidence>
<feature type="transmembrane region" description="Helical" evidence="12">
    <location>
        <begin position="290"/>
        <end position="312"/>
    </location>
</feature>
<dbReference type="Gene3D" id="6.10.340.10">
    <property type="match status" value="1"/>
</dbReference>
<dbReference type="SMART" id="SM00304">
    <property type="entry name" value="HAMP"/>
    <property type="match status" value="1"/>
</dbReference>
<dbReference type="PANTHER" id="PTHR32089">
    <property type="entry name" value="METHYL-ACCEPTING CHEMOTAXIS PROTEIN MCPB"/>
    <property type="match status" value="1"/>
</dbReference>
<evidence type="ECO:0000256" key="3">
    <source>
        <dbReference type="ARBA" id="ARBA00022481"/>
    </source>
</evidence>
<keyword evidence="2" id="KW-1003">Cell membrane</keyword>
<evidence type="ECO:0000256" key="1">
    <source>
        <dbReference type="ARBA" id="ARBA00004651"/>
    </source>
</evidence>
<feature type="compositionally biased region" description="Polar residues" evidence="11">
    <location>
        <begin position="376"/>
        <end position="389"/>
    </location>
</feature>
<evidence type="ECO:0000256" key="9">
    <source>
        <dbReference type="ARBA" id="ARBA00029447"/>
    </source>
</evidence>
<dbReference type="PROSITE" id="PS50111">
    <property type="entry name" value="CHEMOTAXIS_TRANSDUC_2"/>
    <property type="match status" value="1"/>
</dbReference>
<evidence type="ECO:0000259" key="14">
    <source>
        <dbReference type="PROSITE" id="PS50885"/>
    </source>
</evidence>
<evidence type="ECO:0000313" key="15">
    <source>
        <dbReference type="EMBL" id="TMN21391.1"/>
    </source>
</evidence>
<keyword evidence="5 12" id="KW-0812">Transmembrane</keyword>
<dbReference type="Pfam" id="PF00672">
    <property type="entry name" value="HAMP"/>
    <property type="match status" value="1"/>
</dbReference>
<feature type="compositionally biased region" description="Low complexity" evidence="11">
    <location>
        <begin position="629"/>
        <end position="645"/>
    </location>
</feature>
<keyword evidence="18" id="KW-1185">Reference proteome</keyword>
<dbReference type="PANTHER" id="PTHR32089:SF114">
    <property type="entry name" value="METHYL-ACCEPTING CHEMOTAXIS PROTEIN MCPB"/>
    <property type="match status" value="1"/>
</dbReference>
<evidence type="ECO:0000313" key="18">
    <source>
        <dbReference type="Proteomes" id="UP000319280"/>
    </source>
</evidence>
<dbReference type="InterPro" id="IPR004089">
    <property type="entry name" value="MCPsignal_dom"/>
</dbReference>
<gene>
    <name evidence="15" type="ORF">FFL34_04155</name>
    <name evidence="16" type="ORF">FH966_00240</name>
</gene>
<accession>A0A549YEF6</accession>
<dbReference type="GO" id="GO:0005886">
    <property type="term" value="C:plasma membrane"/>
    <property type="evidence" value="ECO:0007669"/>
    <property type="project" value="UniProtKB-SubCell"/>
</dbReference>
<feature type="region of interest" description="Disordered" evidence="11">
    <location>
        <begin position="376"/>
        <end position="396"/>
    </location>
</feature>
<reference evidence="16 18" key="2">
    <citation type="submission" date="2019-07" db="EMBL/GenBank/DDBJ databases">
        <title>Genomic analysis of Lentibacillus sp. NKC851-2.</title>
        <authorList>
            <person name="Oh Y.J."/>
        </authorList>
    </citation>
    <scope>NUCLEOTIDE SEQUENCE [LARGE SCALE GENOMIC DNA]</scope>
    <source>
        <strain evidence="16 18">NKC851-2</strain>
    </source>
</reference>
<dbReference type="Pfam" id="PF02743">
    <property type="entry name" value="dCache_1"/>
    <property type="match status" value="1"/>
</dbReference>
<dbReference type="CDD" id="cd11386">
    <property type="entry name" value="MCP_signal"/>
    <property type="match status" value="1"/>
</dbReference>
<dbReference type="EMBL" id="VCIA01000001">
    <property type="protein sequence ID" value="TMN21391.1"/>
    <property type="molecule type" value="Genomic_DNA"/>
</dbReference>
<dbReference type="GO" id="GO:0006935">
    <property type="term" value="P:chemotaxis"/>
    <property type="evidence" value="ECO:0007669"/>
    <property type="project" value="UniProtKB-KW"/>
</dbReference>
<dbReference type="RefSeq" id="WP_138601747.1">
    <property type="nucleotide sequence ID" value="NZ_VCIA01000001.1"/>
</dbReference>
<evidence type="ECO:0000256" key="11">
    <source>
        <dbReference type="SAM" id="MobiDB-lite"/>
    </source>
</evidence>
<dbReference type="SMART" id="SM00283">
    <property type="entry name" value="MA"/>
    <property type="match status" value="1"/>
</dbReference>
<dbReference type="Pfam" id="PF00015">
    <property type="entry name" value="MCPsignal"/>
    <property type="match status" value="1"/>
</dbReference>